<keyword evidence="4" id="KW-0029">Amino-acid transport</keyword>
<dbReference type="GO" id="GO:0006865">
    <property type="term" value="P:amino acid transport"/>
    <property type="evidence" value="ECO:0007669"/>
    <property type="project" value="UniProtKB-KW"/>
</dbReference>
<dbReference type="AlphaFoldDB" id="A0A7Y0Q0U0"/>
<dbReference type="InterPro" id="IPR000709">
    <property type="entry name" value="Leu_Ile_Val-bd"/>
</dbReference>
<comment type="similarity">
    <text evidence="1">Belongs to the leucine-binding protein family.</text>
</comment>
<protein>
    <submittedName>
        <fullName evidence="7">Amino acid ABC transporter substrate-binding protein</fullName>
    </submittedName>
</protein>
<evidence type="ECO:0000313" key="8">
    <source>
        <dbReference type="Proteomes" id="UP000533476"/>
    </source>
</evidence>
<keyword evidence="2" id="KW-0813">Transport</keyword>
<proteinExistence type="inferred from homology"/>
<dbReference type="EMBL" id="JABBVZ010000007">
    <property type="protein sequence ID" value="NMP21393.1"/>
    <property type="molecule type" value="Genomic_DNA"/>
</dbReference>
<organism evidence="7 8">
    <name type="scientific">Sulfobacillus harzensis</name>
    <dbReference type="NCBI Taxonomy" id="2729629"/>
    <lineage>
        <taxon>Bacteria</taxon>
        <taxon>Bacillati</taxon>
        <taxon>Bacillota</taxon>
        <taxon>Clostridia</taxon>
        <taxon>Eubacteriales</taxon>
        <taxon>Clostridiales Family XVII. Incertae Sedis</taxon>
        <taxon>Sulfobacillus</taxon>
    </lineage>
</organism>
<dbReference type="PROSITE" id="PS51257">
    <property type="entry name" value="PROKAR_LIPOPROTEIN"/>
    <property type="match status" value="1"/>
</dbReference>
<dbReference type="Pfam" id="PF13458">
    <property type="entry name" value="Peripla_BP_6"/>
    <property type="match status" value="1"/>
</dbReference>
<feature type="chain" id="PRO_5038505060" evidence="5">
    <location>
        <begin position="21"/>
        <end position="392"/>
    </location>
</feature>
<dbReference type="SUPFAM" id="SSF53822">
    <property type="entry name" value="Periplasmic binding protein-like I"/>
    <property type="match status" value="1"/>
</dbReference>
<comment type="caution">
    <text evidence="7">The sequence shown here is derived from an EMBL/GenBank/DDBJ whole genome shotgun (WGS) entry which is preliminary data.</text>
</comment>
<name>A0A7Y0Q0U0_9FIRM</name>
<dbReference type="PRINTS" id="PR00337">
    <property type="entry name" value="LEUILEVALBP"/>
</dbReference>
<dbReference type="InterPro" id="IPR028081">
    <property type="entry name" value="Leu-bd"/>
</dbReference>
<dbReference type="InterPro" id="IPR028082">
    <property type="entry name" value="Peripla_BP_I"/>
</dbReference>
<dbReference type="InterPro" id="IPR051010">
    <property type="entry name" value="BCAA_transport"/>
</dbReference>
<evidence type="ECO:0000256" key="4">
    <source>
        <dbReference type="ARBA" id="ARBA00022970"/>
    </source>
</evidence>
<gene>
    <name evidence="7" type="ORF">HIJ39_03350</name>
</gene>
<dbReference type="PANTHER" id="PTHR30483:SF6">
    <property type="entry name" value="PERIPLASMIC BINDING PROTEIN OF ABC TRANSPORTER FOR NATURAL AMINO ACIDS"/>
    <property type="match status" value="1"/>
</dbReference>
<keyword evidence="8" id="KW-1185">Reference proteome</keyword>
<sequence>MNQKKSFAAITLLSAVGCIAAACGSPASGGGSSSASGSAPYEIGMVSALTGSGASSGQLKVDGAKLAIQEINAKGGIDGHPLKLIVEDDQTTNSGTVNAFEKLVSQYPHLLAIIGPIRSTEVQAINPMIEQSGIPVLIGGTDPQLTHENDPWIFRFRPNDSYSARTMAYYLIKKLGLTKIAIVHSTDAFGTGGDTYLKKWIAHYGGQVVKDEGYTNHSTDYTSIVTALKSAHPQAIATYFTYGSDLAIFLKQVKEFGLNATIMGSSSITSNTVIKLLGSSLNGDYGTTDYAYGQNPTSVTFGKALEKAYPGVKPDIYSSYTWDAVRVLTAVVKKSGTNHSAIRKGLLQVRNFPGSEGVYNFDSHGDGLHGYTVVKFKGATPTVVHVFNFYNP</sequence>
<reference evidence="7 8" key="1">
    <citation type="submission" date="2020-04" db="EMBL/GenBank/DDBJ databases">
        <authorList>
            <person name="Zhang R."/>
            <person name="Schippers A."/>
        </authorList>
    </citation>
    <scope>NUCLEOTIDE SEQUENCE [LARGE SCALE GENOMIC DNA]</scope>
    <source>
        <strain evidence="7 8">DSM 109850</strain>
    </source>
</reference>
<dbReference type="PANTHER" id="PTHR30483">
    <property type="entry name" value="LEUCINE-SPECIFIC-BINDING PROTEIN"/>
    <property type="match status" value="1"/>
</dbReference>
<keyword evidence="3 5" id="KW-0732">Signal</keyword>
<evidence type="ECO:0000256" key="1">
    <source>
        <dbReference type="ARBA" id="ARBA00010062"/>
    </source>
</evidence>
<feature type="domain" description="Leucine-binding protein" evidence="6">
    <location>
        <begin position="41"/>
        <end position="377"/>
    </location>
</feature>
<evidence type="ECO:0000259" key="6">
    <source>
        <dbReference type="Pfam" id="PF13458"/>
    </source>
</evidence>
<dbReference type="Proteomes" id="UP000533476">
    <property type="component" value="Unassembled WGS sequence"/>
</dbReference>
<dbReference type="Gene3D" id="3.40.50.2300">
    <property type="match status" value="2"/>
</dbReference>
<evidence type="ECO:0000256" key="3">
    <source>
        <dbReference type="ARBA" id="ARBA00022729"/>
    </source>
</evidence>
<feature type="signal peptide" evidence="5">
    <location>
        <begin position="1"/>
        <end position="20"/>
    </location>
</feature>
<evidence type="ECO:0000256" key="5">
    <source>
        <dbReference type="SAM" id="SignalP"/>
    </source>
</evidence>
<evidence type="ECO:0000313" key="7">
    <source>
        <dbReference type="EMBL" id="NMP21393.1"/>
    </source>
</evidence>
<dbReference type="RefSeq" id="WP_169096698.1">
    <property type="nucleotide sequence ID" value="NZ_JABBVZ010000007.1"/>
</dbReference>
<evidence type="ECO:0000256" key="2">
    <source>
        <dbReference type="ARBA" id="ARBA00022448"/>
    </source>
</evidence>
<accession>A0A7Y0Q0U0</accession>